<keyword evidence="3 8" id="KW-0548">Nucleotidyltransferase</keyword>
<dbReference type="Gene3D" id="3.40.50.300">
    <property type="entry name" value="P-loop containing nucleotide triphosphate hydrolases"/>
    <property type="match status" value="1"/>
</dbReference>
<proteinExistence type="inferred from homology"/>
<evidence type="ECO:0000256" key="6">
    <source>
        <dbReference type="ARBA" id="ARBA00034754"/>
    </source>
</evidence>
<dbReference type="InterPro" id="IPR027417">
    <property type="entry name" value="P-loop_NTPase"/>
</dbReference>
<dbReference type="Gene3D" id="1.20.272.10">
    <property type="match status" value="1"/>
</dbReference>
<dbReference type="GO" id="GO:0003887">
    <property type="term" value="F:DNA-directed DNA polymerase activity"/>
    <property type="evidence" value="ECO:0007669"/>
    <property type="project" value="UniProtKB-KW"/>
</dbReference>
<protein>
    <recommendedName>
        <fullName evidence="1">DNA-directed DNA polymerase</fullName>
        <ecNumber evidence="1">2.7.7.7</ecNumber>
    </recommendedName>
</protein>
<keyword evidence="4" id="KW-0235">DNA replication</keyword>
<accession>A0A6J4NGL1</accession>
<evidence type="ECO:0000256" key="3">
    <source>
        <dbReference type="ARBA" id="ARBA00022695"/>
    </source>
</evidence>
<dbReference type="GO" id="GO:0003677">
    <property type="term" value="F:DNA binding"/>
    <property type="evidence" value="ECO:0007669"/>
    <property type="project" value="InterPro"/>
</dbReference>
<evidence type="ECO:0000256" key="5">
    <source>
        <dbReference type="ARBA" id="ARBA00022932"/>
    </source>
</evidence>
<dbReference type="EC" id="2.7.7.7" evidence="1"/>
<evidence type="ECO:0000256" key="1">
    <source>
        <dbReference type="ARBA" id="ARBA00012417"/>
    </source>
</evidence>
<keyword evidence="5" id="KW-0239">DNA-directed DNA polymerase</keyword>
<comment type="similarity">
    <text evidence="6">Belongs to the DNA polymerase HolA subunit family.</text>
</comment>
<dbReference type="SUPFAM" id="SSF52540">
    <property type="entry name" value="P-loop containing nucleoside triphosphate hydrolases"/>
    <property type="match status" value="1"/>
</dbReference>
<gene>
    <name evidence="8" type="ORF">AVDCRST_MAG06-1375</name>
</gene>
<dbReference type="EMBL" id="CADCUP010000095">
    <property type="protein sequence ID" value="CAA9387643.1"/>
    <property type="molecule type" value="Genomic_DNA"/>
</dbReference>
<dbReference type="AlphaFoldDB" id="A0A6J4NGL1"/>
<dbReference type="InterPro" id="IPR005790">
    <property type="entry name" value="DNA_polIII_delta"/>
</dbReference>
<evidence type="ECO:0000313" key="8">
    <source>
        <dbReference type="EMBL" id="CAA9387643.1"/>
    </source>
</evidence>
<evidence type="ECO:0000256" key="2">
    <source>
        <dbReference type="ARBA" id="ARBA00022679"/>
    </source>
</evidence>
<dbReference type="RefSeq" id="WP_295657829.1">
    <property type="nucleotide sequence ID" value="NZ_CADCUP010000095.1"/>
</dbReference>
<reference evidence="8" key="1">
    <citation type="submission" date="2020-02" db="EMBL/GenBank/DDBJ databases">
        <authorList>
            <person name="Meier V. D."/>
        </authorList>
    </citation>
    <scope>NUCLEOTIDE SEQUENCE</scope>
    <source>
        <strain evidence="8">AVDCRST_MAG06</strain>
    </source>
</reference>
<dbReference type="InterPro" id="IPR008921">
    <property type="entry name" value="DNA_pol3_clamp-load_cplx_C"/>
</dbReference>
<name>A0A6J4NGL1_9ACTN</name>
<organism evidence="8">
    <name type="scientific">uncultured Nocardioides sp</name>
    <dbReference type="NCBI Taxonomy" id="198441"/>
    <lineage>
        <taxon>Bacteria</taxon>
        <taxon>Bacillati</taxon>
        <taxon>Actinomycetota</taxon>
        <taxon>Actinomycetes</taxon>
        <taxon>Propionibacteriales</taxon>
        <taxon>Nocardioidaceae</taxon>
        <taxon>Nocardioides</taxon>
        <taxon>environmental samples</taxon>
    </lineage>
</organism>
<dbReference type="NCBIfam" id="TIGR01128">
    <property type="entry name" value="holA"/>
    <property type="match status" value="1"/>
</dbReference>
<dbReference type="GO" id="GO:0006261">
    <property type="term" value="P:DNA-templated DNA replication"/>
    <property type="evidence" value="ECO:0007669"/>
    <property type="project" value="TreeGrafter"/>
</dbReference>
<dbReference type="PANTHER" id="PTHR34388:SF1">
    <property type="entry name" value="DNA POLYMERASE III SUBUNIT DELTA"/>
    <property type="match status" value="1"/>
</dbReference>
<comment type="catalytic activity">
    <reaction evidence="7">
        <text>DNA(n) + a 2'-deoxyribonucleoside 5'-triphosphate = DNA(n+1) + diphosphate</text>
        <dbReference type="Rhea" id="RHEA:22508"/>
        <dbReference type="Rhea" id="RHEA-COMP:17339"/>
        <dbReference type="Rhea" id="RHEA-COMP:17340"/>
        <dbReference type="ChEBI" id="CHEBI:33019"/>
        <dbReference type="ChEBI" id="CHEBI:61560"/>
        <dbReference type="ChEBI" id="CHEBI:173112"/>
        <dbReference type="EC" id="2.7.7.7"/>
    </reaction>
</comment>
<dbReference type="PANTHER" id="PTHR34388">
    <property type="entry name" value="DNA POLYMERASE III SUBUNIT DELTA"/>
    <property type="match status" value="1"/>
</dbReference>
<evidence type="ECO:0000256" key="4">
    <source>
        <dbReference type="ARBA" id="ARBA00022705"/>
    </source>
</evidence>
<dbReference type="GO" id="GO:0009360">
    <property type="term" value="C:DNA polymerase III complex"/>
    <property type="evidence" value="ECO:0007669"/>
    <property type="project" value="TreeGrafter"/>
</dbReference>
<keyword evidence="2 8" id="KW-0808">Transferase</keyword>
<evidence type="ECO:0000256" key="7">
    <source>
        <dbReference type="ARBA" id="ARBA00049244"/>
    </source>
</evidence>
<dbReference type="SUPFAM" id="SSF48019">
    <property type="entry name" value="post-AAA+ oligomerization domain-like"/>
    <property type="match status" value="1"/>
</dbReference>
<sequence length="330" mass="34277">MAGHGPSAAQVLGRVTLVTGKEEYLSARTVASVRQAIRAHDAEAEVADSPGGALTLATLDDMSSPSLFSSTRCVIVTALEDAADDVADALVDYAAAPSDDVALVLVHSGGAKGSGVLTRLRKQAAVTEVKSPEVKYARDFVAFVSAEFAARGARSTAEAADFLVQAVGQDLRSLSAATSQLGNDFPDQQIGVEEVKRYFGGRAEAKSFAVADHAFGGRAAPALEELRWALEGGTATVLVTSAFAAGARGIARYLGASRGLREADLARELGVPPWKVKTIRDQSRGWTDEGIGAAVRAVASADADIKGAAHDAAYTLERLVLTVTGLRSPR</sequence>